<feature type="chain" id="PRO_5037203602" description="Pilus formation protein N-terminal domain-containing protein" evidence="1">
    <location>
        <begin position="23"/>
        <end position="149"/>
    </location>
</feature>
<dbReference type="RefSeq" id="WP_188848991.1">
    <property type="nucleotide sequence ID" value="NZ_BMJJ01000001.1"/>
</dbReference>
<evidence type="ECO:0000313" key="3">
    <source>
        <dbReference type="EMBL" id="GGD05370.1"/>
    </source>
</evidence>
<reference evidence="3" key="2">
    <citation type="submission" date="2020-09" db="EMBL/GenBank/DDBJ databases">
        <authorList>
            <person name="Sun Q."/>
            <person name="Zhou Y."/>
        </authorList>
    </citation>
    <scope>NUCLEOTIDE SEQUENCE</scope>
    <source>
        <strain evidence="3">CGMCC 1.15493</strain>
    </source>
</reference>
<dbReference type="EMBL" id="BMJJ01000001">
    <property type="protein sequence ID" value="GGD05370.1"/>
    <property type="molecule type" value="Genomic_DNA"/>
</dbReference>
<keyword evidence="4" id="KW-1185">Reference proteome</keyword>
<evidence type="ECO:0000313" key="4">
    <source>
        <dbReference type="Proteomes" id="UP000613160"/>
    </source>
</evidence>
<evidence type="ECO:0000259" key="2">
    <source>
        <dbReference type="Pfam" id="PF13629"/>
    </source>
</evidence>
<sequence length="149" mass="15901">MFRHHALVATILVAATSVPAMASERLQVSVDHARILKIDRPAASVIIGNPSIVDITVHDSHTLVLTGRSYGITNIVVLDSDGGSIIDEEVAVRSFEKGTVRIYRQAERTTLACLPNCEPMVTIGDTQAAFSAAAEQFNTRQTISAGGSQ</sequence>
<name>A0A916XSQ8_9HYPH</name>
<proteinExistence type="predicted"/>
<feature type="signal peptide" evidence="1">
    <location>
        <begin position="1"/>
        <end position="22"/>
    </location>
</feature>
<dbReference type="InterPro" id="IPR032789">
    <property type="entry name" value="T2SS-T3SS_pil_N"/>
</dbReference>
<dbReference type="Pfam" id="PF13629">
    <property type="entry name" value="T2SS-T3SS_pil_N"/>
    <property type="match status" value="1"/>
</dbReference>
<dbReference type="AlphaFoldDB" id="A0A916XSQ8"/>
<protein>
    <recommendedName>
        <fullName evidence="2">Pilus formation protein N-terminal domain-containing protein</fullName>
    </recommendedName>
</protein>
<reference evidence="3" key="1">
    <citation type="journal article" date="2014" name="Int. J. Syst. Evol. Microbiol.">
        <title>Complete genome sequence of Corynebacterium casei LMG S-19264T (=DSM 44701T), isolated from a smear-ripened cheese.</title>
        <authorList>
            <consortium name="US DOE Joint Genome Institute (JGI-PGF)"/>
            <person name="Walter F."/>
            <person name="Albersmeier A."/>
            <person name="Kalinowski J."/>
            <person name="Ruckert C."/>
        </authorList>
    </citation>
    <scope>NUCLEOTIDE SEQUENCE</scope>
    <source>
        <strain evidence="3">CGMCC 1.15493</strain>
    </source>
</reference>
<keyword evidence="1" id="KW-0732">Signal</keyword>
<comment type="caution">
    <text evidence="3">The sequence shown here is derived from an EMBL/GenBank/DDBJ whole genome shotgun (WGS) entry which is preliminary data.</text>
</comment>
<feature type="domain" description="Pilus formation protein N-terminal" evidence="2">
    <location>
        <begin position="23"/>
        <end position="92"/>
    </location>
</feature>
<accession>A0A916XSQ8</accession>
<dbReference type="Proteomes" id="UP000613160">
    <property type="component" value="Unassembled WGS sequence"/>
</dbReference>
<gene>
    <name evidence="3" type="ORF">GCM10011335_05330</name>
</gene>
<evidence type="ECO:0000256" key="1">
    <source>
        <dbReference type="SAM" id="SignalP"/>
    </source>
</evidence>
<organism evidence="3 4">
    <name type="scientific">Aureimonas glaciei</name>
    <dbReference type="NCBI Taxonomy" id="1776957"/>
    <lineage>
        <taxon>Bacteria</taxon>
        <taxon>Pseudomonadati</taxon>
        <taxon>Pseudomonadota</taxon>
        <taxon>Alphaproteobacteria</taxon>
        <taxon>Hyphomicrobiales</taxon>
        <taxon>Aurantimonadaceae</taxon>
        <taxon>Aureimonas</taxon>
    </lineage>
</organism>